<evidence type="ECO:0000313" key="2">
    <source>
        <dbReference type="EMBL" id="SDT86497.1"/>
    </source>
</evidence>
<reference evidence="2 3" key="1">
    <citation type="submission" date="2016-10" db="EMBL/GenBank/DDBJ databases">
        <authorList>
            <person name="Varghese N."/>
            <person name="Submissions S."/>
        </authorList>
    </citation>
    <scope>NUCLEOTIDE SEQUENCE [LARGE SCALE GENOMIC DNA]</scope>
    <source>
        <strain evidence="2 3">DSM 9169</strain>
    </source>
</reference>
<dbReference type="SMART" id="SM00530">
    <property type="entry name" value="HTH_XRE"/>
    <property type="match status" value="1"/>
</dbReference>
<evidence type="ECO:0000313" key="3">
    <source>
        <dbReference type="Proteomes" id="UP000198976"/>
    </source>
</evidence>
<dbReference type="EMBL" id="LT629792">
    <property type="protein sequence ID" value="SDT86497.1"/>
    <property type="molecule type" value="Genomic_DNA"/>
</dbReference>
<dbReference type="Gene3D" id="1.10.260.40">
    <property type="entry name" value="lambda repressor-like DNA-binding domains"/>
    <property type="match status" value="1"/>
</dbReference>
<dbReference type="SUPFAM" id="SSF47413">
    <property type="entry name" value="lambda repressor-like DNA-binding domains"/>
    <property type="match status" value="1"/>
</dbReference>
<proteinExistence type="predicted"/>
<dbReference type="Proteomes" id="UP000198976">
    <property type="component" value="Chromosome I"/>
</dbReference>
<dbReference type="PROSITE" id="PS50943">
    <property type="entry name" value="HTH_CROC1"/>
    <property type="match status" value="1"/>
</dbReference>
<protein>
    <submittedName>
        <fullName evidence="2">Transcriptional regulator</fullName>
    </submittedName>
</protein>
<dbReference type="PANTHER" id="PTHR37301">
    <property type="entry name" value="DNA-BINDING PROTEIN-RELATED"/>
    <property type="match status" value="1"/>
</dbReference>
<evidence type="ECO:0000259" key="1">
    <source>
        <dbReference type="PROSITE" id="PS50943"/>
    </source>
</evidence>
<gene>
    <name evidence="2" type="ORF">SAMN04489714_0313</name>
</gene>
<sequence length="79" mass="8645">MSIHVTLDRILLERRMTLTDLSKRIGITLANLSNLKTGKARAIRFSTLNALCEALDCQVGDVLEFCPDTPAPPSDSDNS</sequence>
<feature type="domain" description="HTH cro/C1-type" evidence="1">
    <location>
        <begin position="7"/>
        <end position="62"/>
    </location>
</feature>
<dbReference type="Pfam" id="PF13443">
    <property type="entry name" value="HTH_26"/>
    <property type="match status" value="1"/>
</dbReference>
<dbReference type="InterPro" id="IPR010982">
    <property type="entry name" value="Lambda_DNA-bd_dom_sf"/>
</dbReference>
<dbReference type="InterPro" id="IPR001387">
    <property type="entry name" value="Cro/C1-type_HTH"/>
</dbReference>
<organism evidence="2 3">
    <name type="scientific">Schaalia radingae</name>
    <dbReference type="NCBI Taxonomy" id="131110"/>
    <lineage>
        <taxon>Bacteria</taxon>
        <taxon>Bacillati</taxon>
        <taxon>Actinomycetota</taxon>
        <taxon>Actinomycetes</taxon>
        <taxon>Actinomycetales</taxon>
        <taxon>Actinomycetaceae</taxon>
        <taxon>Schaalia</taxon>
    </lineage>
</organism>
<dbReference type="RefSeq" id="WP_070728209.1">
    <property type="nucleotide sequence ID" value="NZ_LT629792.1"/>
</dbReference>
<accession>A0ABY0V5J2</accession>
<name>A0ABY0V5J2_9ACTO</name>
<dbReference type="PANTHER" id="PTHR37301:SF1">
    <property type="entry name" value="DNA-BINDING PROTEIN"/>
    <property type="match status" value="1"/>
</dbReference>
<keyword evidence="3" id="KW-1185">Reference proteome</keyword>